<feature type="chain" id="PRO_5005568093" evidence="1">
    <location>
        <begin position="27"/>
        <end position="88"/>
    </location>
</feature>
<sequence length="88" mass="9890">MHNQSSITSGNIVLILIFSNQKAVGCVNIQHNCPGGKCPIVKTKTTQIKLQEKKPDIKDWQVKQSDYQHFIINLASLHDPALHQRTSN</sequence>
<comment type="caution">
    <text evidence="2">The sequence shown here is derived from an EMBL/GenBank/DDBJ whole genome shotgun (WGS) entry which is preliminary data.</text>
</comment>
<protein>
    <submittedName>
        <fullName evidence="2">Uncharacterized protein</fullName>
    </submittedName>
</protein>
<proteinExistence type="predicted"/>
<dbReference type="Proteomes" id="UP000037035">
    <property type="component" value="Unassembled WGS sequence"/>
</dbReference>
<accession>A0A0L6UWB3</accession>
<gene>
    <name evidence="2" type="ORF">VP01_3543g1</name>
</gene>
<organism evidence="2 3">
    <name type="scientific">Puccinia sorghi</name>
    <dbReference type="NCBI Taxonomy" id="27349"/>
    <lineage>
        <taxon>Eukaryota</taxon>
        <taxon>Fungi</taxon>
        <taxon>Dikarya</taxon>
        <taxon>Basidiomycota</taxon>
        <taxon>Pucciniomycotina</taxon>
        <taxon>Pucciniomycetes</taxon>
        <taxon>Pucciniales</taxon>
        <taxon>Pucciniaceae</taxon>
        <taxon>Puccinia</taxon>
    </lineage>
</organism>
<dbReference type="OrthoDB" id="2947226at2759"/>
<evidence type="ECO:0000313" key="2">
    <source>
        <dbReference type="EMBL" id="KNZ52527.1"/>
    </source>
</evidence>
<dbReference type="AlphaFoldDB" id="A0A0L6UWB3"/>
<reference evidence="2 3" key="1">
    <citation type="submission" date="2015-08" db="EMBL/GenBank/DDBJ databases">
        <title>Next Generation Sequencing and Analysis of the Genome of Puccinia sorghi L Schw, the Causal Agent of Maize Common Rust.</title>
        <authorList>
            <person name="Rochi L."/>
            <person name="Burguener G."/>
            <person name="Darino M."/>
            <person name="Turjanski A."/>
            <person name="Kreff E."/>
            <person name="Dieguez M.J."/>
            <person name="Sacco F."/>
        </authorList>
    </citation>
    <scope>NUCLEOTIDE SEQUENCE [LARGE SCALE GENOMIC DNA]</scope>
    <source>
        <strain evidence="2 3">RO10H11247</strain>
    </source>
</reference>
<evidence type="ECO:0000256" key="1">
    <source>
        <dbReference type="SAM" id="SignalP"/>
    </source>
</evidence>
<name>A0A0L6UWB3_9BASI</name>
<feature type="signal peptide" evidence="1">
    <location>
        <begin position="1"/>
        <end position="26"/>
    </location>
</feature>
<dbReference type="VEuPathDB" id="FungiDB:VP01_3543g1"/>
<keyword evidence="3" id="KW-1185">Reference proteome</keyword>
<keyword evidence="1" id="KW-0732">Signal</keyword>
<evidence type="ECO:0000313" key="3">
    <source>
        <dbReference type="Proteomes" id="UP000037035"/>
    </source>
</evidence>
<dbReference type="EMBL" id="LAVV01008550">
    <property type="protein sequence ID" value="KNZ52527.1"/>
    <property type="molecule type" value="Genomic_DNA"/>
</dbReference>